<keyword evidence="3" id="KW-1185">Reference proteome</keyword>
<evidence type="ECO:0000313" key="2">
    <source>
        <dbReference type="EMBL" id="OSY89124.1"/>
    </source>
</evidence>
<gene>
    <name evidence="2" type="ORF">WH52_00240</name>
</gene>
<feature type="chain" id="PRO_5012711537" evidence="1">
    <location>
        <begin position="20"/>
        <end position="274"/>
    </location>
</feature>
<sequence length="274" mass="32651">MKQKILLLFTVLFSSTFFCQSNQETKLIGKWKVFNGEIENKKSKYTARAKEEWKRFYTIFPKKLTNKYIKKIVLISDGLDEKTGALGALTVENNKWELVLDTIDVNFKTKDTYRLHQSVYTLVHEFGHLLTLNKEQVVPSYKEFQEEGGPYLTEEGEAKKNSYINLFVKKFWTQKLLKRWDEIKETHKYDSKKMVDELFVFYQNNKDVFLTDYAAESPEEDIAESWTAFVLKDRVENPLTIAEEKINFFYQFSVLINYRKIIRKNTRKYLQQNL</sequence>
<dbReference type="AlphaFoldDB" id="A0A1Y2PF49"/>
<evidence type="ECO:0000313" key="3">
    <source>
        <dbReference type="Proteomes" id="UP000194221"/>
    </source>
</evidence>
<keyword evidence="1" id="KW-0732">Signal</keyword>
<protein>
    <submittedName>
        <fullName evidence="2">Uncharacterized protein</fullName>
    </submittedName>
</protein>
<name>A0A1Y2PF49_9FLAO</name>
<dbReference type="STRING" id="1635173.WH52_00240"/>
<evidence type="ECO:0000256" key="1">
    <source>
        <dbReference type="SAM" id="SignalP"/>
    </source>
</evidence>
<dbReference type="EMBL" id="LAPZ01000001">
    <property type="protein sequence ID" value="OSY89124.1"/>
    <property type="molecule type" value="Genomic_DNA"/>
</dbReference>
<dbReference type="Proteomes" id="UP000194221">
    <property type="component" value="Unassembled WGS sequence"/>
</dbReference>
<dbReference type="InParanoid" id="A0A1Y2PF49"/>
<organism evidence="2 3">
    <name type="scientific">Tenacibaculum holothuriorum</name>
    <dbReference type="NCBI Taxonomy" id="1635173"/>
    <lineage>
        <taxon>Bacteria</taxon>
        <taxon>Pseudomonadati</taxon>
        <taxon>Bacteroidota</taxon>
        <taxon>Flavobacteriia</taxon>
        <taxon>Flavobacteriales</taxon>
        <taxon>Flavobacteriaceae</taxon>
        <taxon>Tenacibaculum</taxon>
    </lineage>
</organism>
<proteinExistence type="predicted"/>
<reference evidence="2 3" key="1">
    <citation type="submission" date="2015-03" db="EMBL/GenBank/DDBJ databases">
        <title>Genome sequence of Tenacibaculum sp. S2-2, isolated from intestinal microbiota of sea cucumber, Apostichopus japonicas.</title>
        <authorList>
            <person name="Shao Z."/>
            <person name="Wang L."/>
            <person name="Li X."/>
        </authorList>
    </citation>
    <scope>NUCLEOTIDE SEQUENCE [LARGE SCALE GENOMIC DNA]</scope>
    <source>
        <strain evidence="2 3">S2-2</strain>
    </source>
</reference>
<comment type="caution">
    <text evidence="2">The sequence shown here is derived from an EMBL/GenBank/DDBJ whole genome shotgun (WGS) entry which is preliminary data.</text>
</comment>
<accession>A0A1Y2PF49</accession>
<feature type="signal peptide" evidence="1">
    <location>
        <begin position="1"/>
        <end position="19"/>
    </location>
</feature>